<protein>
    <submittedName>
        <fullName evidence="9">ABC transporter permease</fullName>
    </submittedName>
</protein>
<evidence type="ECO:0000256" key="7">
    <source>
        <dbReference type="RuleBase" id="RU363032"/>
    </source>
</evidence>
<feature type="transmembrane region" description="Helical" evidence="7">
    <location>
        <begin position="120"/>
        <end position="140"/>
    </location>
</feature>
<name>A0A934I275_9CLOT</name>
<feature type="transmembrane region" description="Helical" evidence="7">
    <location>
        <begin position="98"/>
        <end position="114"/>
    </location>
</feature>
<organism evidence="9 10">
    <name type="scientific">Clostridium aciditolerans</name>
    <dbReference type="NCBI Taxonomy" id="339861"/>
    <lineage>
        <taxon>Bacteria</taxon>
        <taxon>Bacillati</taxon>
        <taxon>Bacillota</taxon>
        <taxon>Clostridia</taxon>
        <taxon>Eubacteriales</taxon>
        <taxon>Clostridiaceae</taxon>
        <taxon>Clostridium</taxon>
    </lineage>
</organism>
<dbReference type="PANTHER" id="PTHR30151">
    <property type="entry name" value="ALKANE SULFONATE ABC TRANSPORTER-RELATED, MEMBRANE SUBUNIT"/>
    <property type="match status" value="1"/>
</dbReference>
<feature type="transmembrane region" description="Helical" evidence="7">
    <location>
        <begin position="187"/>
        <end position="204"/>
    </location>
</feature>
<dbReference type="InterPro" id="IPR000515">
    <property type="entry name" value="MetI-like"/>
</dbReference>
<dbReference type="GO" id="GO:0005886">
    <property type="term" value="C:plasma membrane"/>
    <property type="evidence" value="ECO:0007669"/>
    <property type="project" value="UniProtKB-SubCell"/>
</dbReference>
<accession>A0A934I275</accession>
<dbReference type="PANTHER" id="PTHR30151:SF38">
    <property type="entry name" value="ALIPHATIC SULFONATES TRANSPORT PERMEASE PROTEIN SSUC-RELATED"/>
    <property type="match status" value="1"/>
</dbReference>
<keyword evidence="10" id="KW-1185">Reference proteome</keyword>
<dbReference type="Gene3D" id="1.10.3720.10">
    <property type="entry name" value="MetI-like"/>
    <property type="match status" value="1"/>
</dbReference>
<dbReference type="EMBL" id="JAEEGB010000045">
    <property type="protein sequence ID" value="MBI6875469.1"/>
    <property type="molecule type" value="Genomic_DNA"/>
</dbReference>
<dbReference type="SUPFAM" id="SSF161098">
    <property type="entry name" value="MetI-like"/>
    <property type="match status" value="1"/>
</dbReference>
<keyword evidence="6 7" id="KW-0472">Membrane</keyword>
<comment type="subcellular location">
    <subcellularLocation>
        <location evidence="1 7">Cell membrane</location>
        <topology evidence="1 7">Multi-pass membrane protein</topology>
    </subcellularLocation>
</comment>
<comment type="similarity">
    <text evidence="7">Belongs to the binding-protein-dependent transport system permease family.</text>
</comment>
<keyword evidence="2 7" id="KW-0813">Transport</keyword>
<dbReference type="FunFam" id="1.10.3720.10:FF:000003">
    <property type="entry name" value="Aliphatic sulfonate ABC transporter permease"/>
    <property type="match status" value="1"/>
</dbReference>
<keyword evidence="4 7" id="KW-0812">Transmembrane</keyword>
<evidence type="ECO:0000256" key="6">
    <source>
        <dbReference type="ARBA" id="ARBA00023136"/>
    </source>
</evidence>
<dbReference type="InterPro" id="IPR035906">
    <property type="entry name" value="MetI-like_sf"/>
</dbReference>
<feature type="transmembrane region" description="Helical" evidence="7">
    <location>
        <begin position="58"/>
        <end position="78"/>
    </location>
</feature>
<evidence type="ECO:0000256" key="5">
    <source>
        <dbReference type="ARBA" id="ARBA00022989"/>
    </source>
</evidence>
<reference evidence="9" key="1">
    <citation type="submission" date="2020-12" db="EMBL/GenBank/DDBJ databases">
        <title>Clostridium thailandense sp. nov., a novel acetogenic bacterium isolated from peat land soil in Thailand.</title>
        <authorList>
            <person name="Chaikitkaew S."/>
            <person name="Birkeland N.K."/>
        </authorList>
    </citation>
    <scope>NUCLEOTIDE SEQUENCE</scope>
    <source>
        <strain evidence="9">DSM 17425</strain>
    </source>
</reference>
<dbReference type="GO" id="GO:0042918">
    <property type="term" value="P:alkanesulfonate transmembrane transport"/>
    <property type="evidence" value="ECO:0007669"/>
    <property type="project" value="UniProtKB-ARBA"/>
</dbReference>
<keyword evidence="3" id="KW-1003">Cell membrane</keyword>
<proteinExistence type="inferred from homology"/>
<dbReference type="Proteomes" id="UP000622687">
    <property type="component" value="Unassembled WGS sequence"/>
</dbReference>
<evidence type="ECO:0000313" key="10">
    <source>
        <dbReference type="Proteomes" id="UP000622687"/>
    </source>
</evidence>
<evidence type="ECO:0000313" key="9">
    <source>
        <dbReference type="EMBL" id="MBI6875469.1"/>
    </source>
</evidence>
<feature type="transmembrane region" description="Helical" evidence="7">
    <location>
        <begin position="7"/>
        <end position="26"/>
    </location>
</feature>
<dbReference type="Pfam" id="PF00528">
    <property type="entry name" value="BPD_transp_1"/>
    <property type="match status" value="1"/>
</dbReference>
<evidence type="ECO:0000256" key="1">
    <source>
        <dbReference type="ARBA" id="ARBA00004651"/>
    </source>
</evidence>
<feature type="transmembrane region" description="Helical" evidence="7">
    <location>
        <begin position="216"/>
        <end position="235"/>
    </location>
</feature>
<evidence type="ECO:0000256" key="2">
    <source>
        <dbReference type="ARBA" id="ARBA00022448"/>
    </source>
</evidence>
<feature type="domain" description="ABC transmembrane type-1" evidence="8">
    <location>
        <begin position="54"/>
        <end position="234"/>
    </location>
</feature>
<keyword evidence="5 7" id="KW-1133">Transmembrane helix</keyword>
<evidence type="ECO:0000256" key="3">
    <source>
        <dbReference type="ARBA" id="ARBA00022475"/>
    </source>
</evidence>
<dbReference type="CDD" id="cd06261">
    <property type="entry name" value="TM_PBP2"/>
    <property type="match status" value="1"/>
</dbReference>
<gene>
    <name evidence="9" type="ORF">I6U51_22610</name>
</gene>
<evidence type="ECO:0000259" key="8">
    <source>
        <dbReference type="PROSITE" id="PS50928"/>
    </source>
</evidence>
<sequence>MKIVRGLFIPFIIITIWCVGSALHIFNDYIIPSPLSVGSAAYTLIKSGVLFKHLTVSFYRVFIGFIITFAVAFPFAILVGMNEKTRPYLEPILEFNRHIPPIALIPILILWFGIGELSKISVIFLATFFPIFSSTLNGVTNYDKKLLEVGEVFQFSSKDKFFKIILPQAVPSILTGVQLGLGYSWRALMGAELIAASSGIGYMIMDAEQLSRPDIIIVGIFSIGILGYVIDYIFLKLTNKFMRFHGKEVKYGRAYSKESIQEF</sequence>
<dbReference type="AlphaFoldDB" id="A0A934I275"/>
<evidence type="ECO:0000256" key="4">
    <source>
        <dbReference type="ARBA" id="ARBA00022692"/>
    </source>
</evidence>
<comment type="caution">
    <text evidence="9">The sequence shown here is derived from an EMBL/GenBank/DDBJ whole genome shotgun (WGS) entry which is preliminary data.</text>
</comment>
<dbReference type="RefSeq" id="WP_211144812.1">
    <property type="nucleotide sequence ID" value="NZ_JAEEGB010000045.1"/>
</dbReference>
<dbReference type="PROSITE" id="PS50928">
    <property type="entry name" value="ABC_TM1"/>
    <property type="match status" value="1"/>
</dbReference>